<dbReference type="AlphaFoldDB" id="A0A2H0BJU7"/>
<dbReference type="Proteomes" id="UP000229847">
    <property type="component" value="Unassembled WGS sequence"/>
</dbReference>
<organism evidence="2 3">
    <name type="scientific">Candidatus Woesebacteria bacterium CG22_combo_CG10-13_8_21_14_all_39_10</name>
    <dbReference type="NCBI Taxonomy" id="1975059"/>
    <lineage>
        <taxon>Bacteria</taxon>
        <taxon>Candidatus Woeseibacteriota</taxon>
    </lineage>
</organism>
<reference evidence="2 3" key="1">
    <citation type="submission" date="2017-09" db="EMBL/GenBank/DDBJ databases">
        <title>Depth-based differentiation of microbial function through sediment-hosted aquifers and enrichment of novel symbionts in the deep terrestrial subsurface.</title>
        <authorList>
            <person name="Probst A.J."/>
            <person name="Ladd B."/>
            <person name="Jarett J.K."/>
            <person name="Geller-Mcgrath D.E."/>
            <person name="Sieber C.M."/>
            <person name="Emerson J.B."/>
            <person name="Anantharaman K."/>
            <person name="Thomas B.C."/>
            <person name="Malmstrom R."/>
            <person name="Stieglmeier M."/>
            <person name="Klingl A."/>
            <person name="Woyke T."/>
            <person name="Ryan C.M."/>
            <person name="Banfield J.F."/>
        </authorList>
    </citation>
    <scope>NUCLEOTIDE SEQUENCE [LARGE SCALE GENOMIC DNA]</scope>
    <source>
        <strain evidence="2">CG22_combo_CG10-13_8_21_14_all_39_10</strain>
    </source>
</reference>
<proteinExistence type="predicted"/>
<dbReference type="EMBL" id="PCSW01000009">
    <property type="protein sequence ID" value="PIP57955.1"/>
    <property type="molecule type" value="Genomic_DNA"/>
</dbReference>
<keyword evidence="1" id="KW-0812">Transmembrane</keyword>
<name>A0A2H0BJU7_9BACT</name>
<keyword evidence="1" id="KW-1133">Transmembrane helix</keyword>
<evidence type="ECO:0000313" key="2">
    <source>
        <dbReference type="EMBL" id="PIP57955.1"/>
    </source>
</evidence>
<feature type="transmembrane region" description="Helical" evidence="1">
    <location>
        <begin position="59"/>
        <end position="77"/>
    </location>
</feature>
<accession>A0A2H0BJU7</accession>
<keyword evidence="1" id="KW-0472">Membrane</keyword>
<comment type="caution">
    <text evidence="2">The sequence shown here is derived from an EMBL/GenBank/DDBJ whole genome shotgun (WGS) entry which is preliminary data.</text>
</comment>
<gene>
    <name evidence="2" type="ORF">COX03_00340</name>
</gene>
<protein>
    <submittedName>
        <fullName evidence="2">Uncharacterized protein</fullName>
    </submittedName>
</protein>
<evidence type="ECO:0000256" key="1">
    <source>
        <dbReference type="SAM" id="Phobius"/>
    </source>
</evidence>
<evidence type="ECO:0000313" key="3">
    <source>
        <dbReference type="Proteomes" id="UP000229847"/>
    </source>
</evidence>
<sequence>MHYFTLGISSIAGLLLNHVFTHPQSKLNNKLPHIKIKGVQICPYLEIKLKTKSIRVHHWLTYSILLIITISFGGSIFNNVIANGYFIGAIVQGLSLPDWKHIIYRR</sequence>